<dbReference type="GO" id="GO:0005829">
    <property type="term" value="C:cytosol"/>
    <property type="evidence" value="ECO:0007669"/>
    <property type="project" value="TreeGrafter"/>
</dbReference>
<evidence type="ECO:0000313" key="10">
    <source>
        <dbReference type="Proteomes" id="UP000054092"/>
    </source>
</evidence>
<dbReference type="GO" id="GO:0009073">
    <property type="term" value="P:aromatic amino acid family biosynthetic process"/>
    <property type="evidence" value="ECO:0007669"/>
    <property type="project" value="UniProtKB-KW"/>
</dbReference>
<dbReference type="PANTHER" id="PTHR21085:SF0">
    <property type="entry name" value="CHORISMATE SYNTHASE"/>
    <property type="match status" value="1"/>
</dbReference>
<name>A0A101HQC9_9BACT</name>
<dbReference type="EMBL" id="LGGP01000106">
    <property type="protein sequence ID" value="KUK80833.1"/>
    <property type="molecule type" value="Genomic_DNA"/>
</dbReference>
<comment type="similarity">
    <text evidence="3">Belongs to the chorismate synthase family.</text>
</comment>
<evidence type="ECO:0000256" key="4">
    <source>
        <dbReference type="ARBA" id="ARBA00013036"/>
    </source>
</evidence>
<dbReference type="NCBIfam" id="NF003793">
    <property type="entry name" value="PRK05382.1"/>
    <property type="match status" value="1"/>
</dbReference>
<dbReference type="InterPro" id="IPR000453">
    <property type="entry name" value="Chorismate_synth"/>
</dbReference>
<dbReference type="PATRIC" id="fig|1184387.3.peg.1131"/>
<keyword evidence="5" id="KW-0028">Amino-acid biosynthesis</keyword>
<proteinExistence type="inferred from homology"/>
<evidence type="ECO:0000256" key="2">
    <source>
        <dbReference type="ARBA" id="ARBA00005044"/>
    </source>
</evidence>
<organism evidence="9 10">
    <name type="scientific">Mesotoga prima</name>
    <dbReference type="NCBI Taxonomy" id="1184387"/>
    <lineage>
        <taxon>Bacteria</taxon>
        <taxon>Thermotogati</taxon>
        <taxon>Thermotogota</taxon>
        <taxon>Thermotogae</taxon>
        <taxon>Kosmotogales</taxon>
        <taxon>Kosmotogaceae</taxon>
        <taxon>Mesotoga</taxon>
    </lineage>
</organism>
<accession>A0A101HQC9</accession>
<dbReference type="GO" id="GO:0009423">
    <property type="term" value="P:chorismate biosynthetic process"/>
    <property type="evidence" value="ECO:0007669"/>
    <property type="project" value="UniProtKB-UniRule"/>
</dbReference>
<dbReference type="GO" id="GO:0004107">
    <property type="term" value="F:chorismate synthase activity"/>
    <property type="evidence" value="ECO:0007669"/>
    <property type="project" value="UniProtKB-UniRule"/>
</dbReference>
<dbReference type="EC" id="4.2.3.5" evidence="4 8"/>
<comment type="cofactor">
    <cofactor evidence="1">
        <name>FMNH2</name>
        <dbReference type="ChEBI" id="CHEBI:57618"/>
    </cofactor>
</comment>
<comment type="caution">
    <text evidence="9">The sequence shown here is derived from an EMBL/GenBank/DDBJ whole genome shotgun (WGS) entry which is preliminary data.</text>
</comment>
<dbReference type="Pfam" id="PF01264">
    <property type="entry name" value="Chorismate_synt"/>
    <property type="match status" value="1"/>
</dbReference>
<dbReference type="InterPro" id="IPR035904">
    <property type="entry name" value="Chorismate_synth_AroC_sf"/>
</dbReference>
<dbReference type="PIRSF" id="PIRSF001456">
    <property type="entry name" value="Chorismate_synth"/>
    <property type="match status" value="1"/>
</dbReference>
<dbReference type="GO" id="GO:0010181">
    <property type="term" value="F:FMN binding"/>
    <property type="evidence" value="ECO:0007669"/>
    <property type="project" value="TreeGrafter"/>
</dbReference>
<dbReference type="Gene3D" id="3.60.150.10">
    <property type="entry name" value="Chorismate synthase AroC"/>
    <property type="match status" value="1"/>
</dbReference>
<reference evidence="10" key="1">
    <citation type="journal article" date="2015" name="MBio">
        <title>Genome-Resolved Metagenomic Analysis Reveals Roles for Candidate Phyla and Other Microbial Community Members in Biogeochemical Transformations in Oil Reservoirs.</title>
        <authorList>
            <person name="Hu P."/>
            <person name="Tom L."/>
            <person name="Singh A."/>
            <person name="Thomas B.C."/>
            <person name="Baker B.J."/>
            <person name="Piceno Y.M."/>
            <person name="Andersen G.L."/>
            <person name="Banfield J.F."/>
        </authorList>
    </citation>
    <scope>NUCLEOTIDE SEQUENCE [LARGE SCALE GENOMIC DNA]</scope>
</reference>
<dbReference type="UniPathway" id="UPA00053">
    <property type="reaction ID" value="UER00090"/>
</dbReference>
<sequence>MKFTVVGDSHGSGVFGLIEELPSGVSLSIERINQQLLRRQKGYGRGERMELEQDKAVVRSGLWRGVTTGAPLLIEIPNKVSSAEKSVRSIPRPGHSDYAAWTRYKLNDLAVYAERSSARWTAAATAVGSVASQILHELGIALCSSVIAIGNVSCGLPSETGWISNRDASPVFCHDKEASQKMVEEIEDSIKAGDTLGGRFVVIADGVPTGTGGYGTLFERLDSRIGEYFMAIPSVKGVFIGNPDVRLRGSAYHDKLFVENGMIVRKSNNAGGIEGGISNGEQIVVEASVKPIPSLRKGISSVDLSKMNETAAPYVRADTTAVPAASVVGESMLALLLLEAILERFGNGDFRSIKRRVTDESLPYWNDGLGEKHYR</sequence>
<evidence type="ECO:0000256" key="3">
    <source>
        <dbReference type="ARBA" id="ARBA00008014"/>
    </source>
</evidence>
<dbReference type="SUPFAM" id="SSF103263">
    <property type="entry name" value="Chorismate synthase, AroC"/>
    <property type="match status" value="1"/>
</dbReference>
<dbReference type="PROSITE" id="PS00788">
    <property type="entry name" value="CHORISMATE_SYNTHASE_2"/>
    <property type="match status" value="1"/>
</dbReference>
<evidence type="ECO:0000313" key="9">
    <source>
        <dbReference type="EMBL" id="KUK80833.1"/>
    </source>
</evidence>
<evidence type="ECO:0000256" key="8">
    <source>
        <dbReference type="NCBIfam" id="TIGR00033"/>
    </source>
</evidence>
<protein>
    <recommendedName>
        <fullName evidence="4 8">Chorismate synthase</fullName>
        <ecNumber evidence="4 8">4.2.3.5</ecNumber>
    </recommendedName>
</protein>
<dbReference type="PANTHER" id="PTHR21085">
    <property type="entry name" value="CHORISMATE SYNTHASE"/>
    <property type="match status" value="1"/>
</dbReference>
<evidence type="ECO:0000256" key="5">
    <source>
        <dbReference type="ARBA" id="ARBA00022605"/>
    </source>
</evidence>
<keyword evidence="7" id="KW-0456">Lyase</keyword>
<evidence type="ECO:0000256" key="7">
    <source>
        <dbReference type="ARBA" id="ARBA00023239"/>
    </source>
</evidence>
<keyword evidence="6" id="KW-0057">Aromatic amino acid biosynthesis</keyword>
<gene>
    <name evidence="9" type="ORF">XD94_0743</name>
</gene>
<evidence type="ECO:0000256" key="1">
    <source>
        <dbReference type="ARBA" id="ARBA00001914"/>
    </source>
</evidence>
<dbReference type="GO" id="GO:0008652">
    <property type="term" value="P:amino acid biosynthetic process"/>
    <property type="evidence" value="ECO:0007669"/>
    <property type="project" value="UniProtKB-KW"/>
</dbReference>
<dbReference type="Proteomes" id="UP000054092">
    <property type="component" value="Unassembled WGS sequence"/>
</dbReference>
<evidence type="ECO:0000256" key="6">
    <source>
        <dbReference type="ARBA" id="ARBA00023141"/>
    </source>
</evidence>
<comment type="pathway">
    <text evidence="2">Metabolic intermediate biosynthesis; chorismate biosynthesis; chorismate from D-erythrose 4-phosphate and phosphoenolpyruvate: step 7/7.</text>
</comment>
<dbReference type="AlphaFoldDB" id="A0A101HQC9"/>
<dbReference type="InterPro" id="IPR020541">
    <property type="entry name" value="Chorismate_synthase_CS"/>
</dbReference>
<dbReference type="NCBIfam" id="TIGR00033">
    <property type="entry name" value="aroC"/>
    <property type="match status" value="1"/>
</dbReference>